<dbReference type="SUPFAM" id="SSF52733">
    <property type="entry name" value="Nicotinate mononucleotide:5,6-dimethylbenzimidazole phosphoribosyltransferase (CobT)"/>
    <property type="match status" value="1"/>
</dbReference>
<evidence type="ECO:0000256" key="1">
    <source>
        <dbReference type="ARBA" id="ARBA00005049"/>
    </source>
</evidence>
<keyword evidence="5" id="KW-0169">Cobalamin biosynthesis</keyword>
<dbReference type="EC" id="2.4.2.21" evidence="3"/>
<keyword evidence="6" id="KW-0328">Glycosyltransferase</keyword>
<dbReference type="Gene3D" id="1.10.1610.10">
    <property type="match status" value="1"/>
</dbReference>
<sequence length="51" mass="5567">MQRYGLNPLLELNMAVGEGSGAVLVLSLIDAMQSVLKNMNTLEDLDVIFTK</sequence>
<comment type="similarity">
    <text evidence="2">Belongs to the CobT family.</text>
</comment>
<dbReference type="InterPro" id="IPR036087">
    <property type="entry name" value="Nict_dMeBzImd_PRibTrfase_sf"/>
</dbReference>
<comment type="pathway">
    <text evidence="1">Nucleoside biosynthesis; alpha-ribazole biosynthesis; alpha-ribazole from 5,6-dimethylbenzimidazole: step 1/2.</text>
</comment>
<dbReference type="EMBL" id="AGRJ01000175">
    <property type="protein sequence ID" value="EHO50474.1"/>
    <property type="molecule type" value="Genomic_DNA"/>
</dbReference>
<evidence type="ECO:0000313" key="10">
    <source>
        <dbReference type="EMBL" id="EHO50474.1"/>
    </source>
</evidence>
<evidence type="ECO:0000256" key="9">
    <source>
        <dbReference type="ARBA" id="ARBA00047340"/>
    </source>
</evidence>
<evidence type="ECO:0000256" key="8">
    <source>
        <dbReference type="ARBA" id="ARBA00030686"/>
    </source>
</evidence>
<dbReference type="InterPro" id="IPR023195">
    <property type="entry name" value="Nict_dMeBzImd_PRibTrfase_N"/>
</dbReference>
<evidence type="ECO:0000256" key="2">
    <source>
        <dbReference type="ARBA" id="ARBA00007110"/>
    </source>
</evidence>
<comment type="catalytic activity">
    <reaction evidence="9">
        <text>5,6-dimethylbenzimidazole + nicotinate beta-D-ribonucleotide = alpha-ribazole 5'-phosphate + nicotinate + H(+)</text>
        <dbReference type="Rhea" id="RHEA:11196"/>
        <dbReference type="ChEBI" id="CHEBI:15378"/>
        <dbReference type="ChEBI" id="CHEBI:15890"/>
        <dbReference type="ChEBI" id="CHEBI:32544"/>
        <dbReference type="ChEBI" id="CHEBI:57502"/>
        <dbReference type="ChEBI" id="CHEBI:57918"/>
        <dbReference type="EC" id="2.4.2.21"/>
    </reaction>
</comment>
<evidence type="ECO:0000256" key="3">
    <source>
        <dbReference type="ARBA" id="ARBA00011991"/>
    </source>
</evidence>
<evidence type="ECO:0000256" key="7">
    <source>
        <dbReference type="ARBA" id="ARBA00022679"/>
    </source>
</evidence>
<protein>
    <recommendedName>
        <fullName evidence="4">Nicotinate-nucleotide--dimethylbenzimidazole phosphoribosyltransferase</fullName>
        <ecNumber evidence="3">2.4.2.21</ecNumber>
    </recommendedName>
    <alternativeName>
        <fullName evidence="8">N(1)-alpha-phosphoribosyltransferase</fullName>
    </alternativeName>
</protein>
<dbReference type="InterPro" id="IPR003200">
    <property type="entry name" value="Nict_dMeBzImd_PRibTrfase"/>
</dbReference>
<evidence type="ECO:0000256" key="5">
    <source>
        <dbReference type="ARBA" id="ARBA00022573"/>
    </source>
</evidence>
<dbReference type="HOGENOM" id="CLU_3100183_0_0_9"/>
<name>H1LHC2_9LACO</name>
<dbReference type="STRING" id="797516.HMPREF9104_02012"/>
<dbReference type="PATRIC" id="fig|797516.3.peg.1798"/>
<dbReference type="GO" id="GO:0008939">
    <property type="term" value="F:nicotinate-nucleotide-dimethylbenzimidazole phosphoribosyltransferase activity"/>
    <property type="evidence" value="ECO:0007669"/>
    <property type="project" value="UniProtKB-EC"/>
</dbReference>
<evidence type="ECO:0000313" key="11">
    <source>
        <dbReference type="Proteomes" id="UP000005025"/>
    </source>
</evidence>
<dbReference type="UniPathway" id="UPA00061">
    <property type="reaction ID" value="UER00516"/>
</dbReference>
<organism evidence="10 11">
    <name type="scientific">Lentilactobacillus kisonensis F0435</name>
    <dbReference type="NCBI Taxonomy" id="797516"/>
    <lineage>
        <taxon>Bacteria</taxon>
        <taxon>Bacillati</taxon>
        <taxon>Bacillota</taxon>
        <taxon>Bacilli</taxon>
        <taxon>Lactobacillales</taxon>
        <taxon>Lactobacillaceae</taxon>
        <taxon>Lentilactobacillus</taxon>
    </lineage>
</organism>
<dbReference type="Gene3D" id="3.40.50.10210">
    <property type="match status" value="1"/>
</dbReference>
<dbReference type="AlphaFoldDB" id="H1LHC2"/>
<dbReference type="Pfam" id="PF02277">
    <property type="entry name" value="DBI_PRT"/>
    <property type="match status" value="1"/>
</dbReference>
<proteinExistence type="inferred from homology"/>
<accession>H1LHC2</accession>
<dbReference type="GO" id="GO:0009236">
    <property type="term" value="P:cobalamin biosynthetic process"/>
    <property type="evidence" value="ECO:0007669"/>
    <property type="project" value="UniProtKB-KW"/>
</dbReference>
<evidence type="ECO:0000256" key="4">
    <source>
        <dbReference type="ARBA" id="ARBA00015486"/>
    </source>
</evidence>
<reference evidence="10 11" key="1">
    <citation type="submission" date="2011-09" db="EMBL/GenBank/DDBJ databases">
        <authorList>
            <person name="Weinstock G."/>
            <person name="Sodergren E."/>
            <person name="Clifton S."/>
            <person name="Fulton L."/>
            <person name="Fulton B."/>
            <person name="Courtney L."/>
            <person name="Fronick C."/>
            <person name="Harrison M."/>
            <person name="Strong C."/>
            <person name="Farmer C."/>
            <person name="Delahaunty K."/>
            <person name="Markovic C."/>
            <person name="Hall O."/>
            <person name="Minx P."/>
            <person name="Tomlinson C."/>
            <person name="Mitreva M."/>
            <person name="Hou S."/>
            <person name="Chen J."/>
            <person name="Wollam A."/>
            <person name="Pepin K.H."/>
            <person name="Johnson M."/>
            <person name="Bhonagiri V."/>
            <person name="Zhang X."/>
            <person name="Suruliraj S."/>
            <person name="Warren W."/>
            <person name="Chinwalla A."/>
            <person name="Mardis E.R."/>
            <person name="Wilson R.K."/>
        </authorList>
    </citation>
    <scope>NUCLEOTIDE SEQUENCE [LARGE SCALE GENOMIC DNA]</scope>
    <source>
        <strain evidence="10 11">F0435</strain>
    </source>
</reference>
<evidence type="ECO:0000256" key="6">
    <source>
        <dbReference type="ARBA" id="ARBA00022676"/>
    </source>
</evidence>
<dbReference type="Proteomes" id="UP000005025">
    <property type="component" value="Unassembled WGS sequence"/>
</dbReference>
<comment type="caution">
    <text evidence="10">The sequence shown here is derived from an EMBL/GenBank/DDBJ whole genome shotgun (WGS) entry which is preliminary data.</text>
</comment>
<keyword evidence="7" id="KW-0808">Transferase</keyword>
<gene>
    <name evidence="10" type="ORF">HMPREF9104_02012</name>
</gene>